<comment type="caution">
    <text evidence="2">The sequence shown here is derived from an EMBL/GenBank/DDBJ whole genome shotgun (WGS) entry which is preliminary data.</text>
</comment>
<keyword evidence="1" id="KW-0812">Transmembrane</keyword>
<dbReference type="EMBL" id="JACAZI010000034">
    <property type="protein sequence ID" value="KAF7328783.1"/>
    <property type="molecule type" value="Genomic_DNA"/>
</dbReference>
<protein>
    <submittedName>
        <fullName evidence="2">Uncharacterized protein</fullName>
    </submittedName>
</protein>
<sequence>MALLLTLFTHLCVHLLGLMGNPVLTLIFSAVALLAYWLYLVLLPVVWPGRILDDTLTRIDEMKTRLHEEAARRRTLDMYSLSTYGLCGLEKLKLICNKLADDHRTYLNSPLYYLYVLRGFSLCKRARRCKRDVEAVCQGLDIEIQRFDDQDAPDDNEDAASLIRTRFNAVLTALFD</sequence>
<proteinExistence type="predicted"/>
<reference evidence="2" key="1">
    <citation type="submission" date="2020-05" db="EMBL/GenBank/DDBJ databases">
        <title>Mycena genomes resolve the evolution of fungal bioluminescence.</title>
        <authorList>
            <person name="Tsai I.J."/>
        </authorList>
    </citation>
    <scope>NUCLEOTIDE SEQUENCE</scope>
    <source>
        <strain evidence="2">CCC161011</strain>
    </source>
</reference>
<organism evidence="2 3">
    <name type="scientific">Mycena venus</name>
    <dbReference type="NCBI Taxonomy" id="2733690"/>
    <lineage>
        <taxon>Eukaryota</taxon>
        <taxon>Fungi</taxon>
        <taxon>Dikarya</taxon>
        <taxon>Basidiomycota</taxon>
        <taxon>Agaricomycotina</taxon>
        <taxon>Agaricomycetes</taxon>
        <taxon>Agaricomycetidae</taxon>
        <taxon>Agaricales</taxon>
        <taxon>Marasmiineae</taxon>
        <taxon>Mycenaceae</taxon>
        <taxon>Mycena</taxon>
    </lineage>
</organism>
<name>A0A8H6U0A2_9AGAR</name>
<feature type="transmembrane region" description="Helical" evidence="1">
    <location>
        <begin position="27"/>
        <end position="47"/>
    </location>
</feature>
<dbReference type="AlphaFoldDB" id="A0A8H6U0A2"/>
<evidence type="ECO:0000313" key="2">
    <source>
        <dbReference type="EMBL" id="KAF7328783.1"/>
    </source>
</evidence>
<keyword evidence="1" id="KW-0472">Membrane</keyword>
<keyword evidence="3" id="KW-1185">Reference proteome</keyword>
<dbReference type="Proteomes" id="UP000620124">
    <property type="component" value="Unassembled WGS sequence"/>
</dbReference>
<keyword evidence="1" id="KW-1133">Transmembrane helix</keyword>
<evidence type="ECO:0000313" key="3">
    <source>
        <dbReference type="Proteomes" id="UP000620124"/>
    </source>
</evidence>
<gene>
    <name evidence="2" type="ORF">MVEN_02507100</name>
</gene>
<dbReference type="OrthoDB" id="2974988at2759"/>
<evidence type="ECO:0000256" key="1">
    <source>
        <dbReference type="SAM" id="Phobius"/>
    </source>
</evidence>
<accession>A0A8H6U0A2</accession>